<dbReference type="AlphaFoldDB" id="A0A9W6VH75"/>
<feature type="domain" description="Putative restriction endonuclease" evidence="1">
    <location>
        <begin position="23"/>
        <end position="164"/>
    </location>
</feature>
<comment type="caution">
    <text evidence="2">The sequence shown here is derived from an EMBL/GenBank/DDBJ whole genome shotgun (WGS) entry which is preliminary data.</text>
</comment>
<dbReference type="SUPFAM" id="SSF52980">
    <property type="entry name" value="Restriction endonuclease-like"/>
    <property type="match status" value="1"/>
</dbReference>
<dbReference type="CDD" id="cd06260">
    <property type="entry name" value="DUF820-like"/>
    <property type="match status" value="1"/>
</dbReference>
<dbReference type="Pfam" id="PF05685">
    <property type="entry name" value="Uma2"/>
    <property type="match status" value="1"/>
</dbReference>
<dbReference type="PANTHER" id="PTHR35400">
    <property type="entry name" value="SLR1083 PROTEIN"/>
    <property type="match status" value="1"/>
</dbReference>
<reference evidence="2" key="1">
    <citation type="submission" date="2023-03" db="EMBL/GenBank/DDBJ databases">
        <title>Amycolatopsis taiwanensis NBRC 103393.</title>
        <authorList>
            <person name="Ichikawa N."/>
            <person name="Sato H."/>
            <person name="Tonouchi N."/>
        </authorList>
    </citation>
    <scope>NUCLEOTIDE SEQUENCE</scope>
    <source>
        <strain evidence="2">NBRC 103393</strain>
    </source>
</reference>
<proteinExistence type="predicted"/>
<dbReference type="Proteomes" id="UP001165136">
    <property type="component" value="Unassembled WGS sequence"/>
</dbReference>
<dbReference type="InterPro" id="IPR008538">
    <property type="entry name" value="Uma2"/>
</dbReference>
<keyword evidence="3" id="KW-1185">Reference proteome</keyword>
<gene>
    <name evidence="2" type="ORF">Atai01_28500</name>
</gene>
<dbReference type="EMBL" id="BSTI01000005">
    <property type="protein sequence ID" value="GLY66231.1"/>
    <property type="molecule type" value="Genomic_DNA"/>
</dbReference>
<dbReference type="RefSeq" id="WP_285487098.1">
    <property type="nucleotide sequence ID" value="NZ_BSTI01000005.1"/>
</dbReference>
<dbReference type="InterPro" id="IPR011335">
    <property type="entry name" value="Restrct_endonuc-II-like"/>
</dbReference>
<sequence>MAAPVEAEVDYVVPKHRDPWTVDEVLALPDDNGDRVELLDGALLVSPAPTSRHQRLLGKLYGLRDAVPAGTEMLLGVNVRLGEDRLLIPDLVVVTCPDVDVLYYSGPDVLLAAEIESPSTKVFDRSLKAQLYAEARISYYLRVDPATDPVGAVLFELSDGEFREIARSEAGKLTVDRPFAATVDLT</sequence>
<accession>A0A9W6VH75</accession>
<dbReference type="InterPro" id="IPR012296">
    <property type="entry name" value="Nuclease_put_TT1808"/>
</dbReference>
<name>A0A9W6VH75_9PSEU</name>
<protein>
    <recommendedName>
        <fullName evidence="1">Putative restriction endonuclease domain-containing protein</fullName>
    </recommendedName>
</protein>
<evidence type="ECO:0000259" key="1">
    <source>
        <dbReference type="Pfam" id="PF05685"/>
    </source>
</evidence>
<organism evidence="2 3">
    <name type="scientific">Amycolatopsis taiwanensis</name>
    <dbReference type="NCBI Taxonomy" id="342230"/>
    <lineage>
        <taxon>Bacteria</taxon>
        <taxon>Bacillati</taxon>
        <taxon>Actinomycetota</taxon>
        <taxon>Actinomycetes</taxon>
        <taxon>Pseudonocardiales</taxon>
        <taxon>Pseudonocardiaceae</taxon>
        <taxon>Amycolatopsis</taxon>
    </lineage>
</organism>
<evidence type="ECO:0000313" key="2">
    <source>
        <dbReference type="EMBL" id="GLY66231.1"/>
    </source>
</evidence>
<dbReference type="Gene3D" id="3.90.1570.10">
    <property type="entry name" value="tt1808, chain A"/>
    <property type="match status" value="1"/>
</dbReference>
<dbReference type="PANTHER" id="PTHR35400:SF3">
    <property type="entry name" value="SLL1072 PROTEIN"/>
    <property type="match status" value="1"/>
</dbReference>
<evidence type="ECO:0000313" key="3">
    <source>
        <dbReference type="Proteomes" id="UP001165136"/>
    </source>
</evidence>